<accession>A0A942T2L2</accession>
<feature type="transmembrane region" description="Helical" evidence="4">
    <location>
        <begin position="154"/>
        <end position="172"/>
    </location>
</feature>
<sequence>MKTKRKVDRRVARTRQMLKDALISLISEKEFAAISITDIINRSDLNRSTFYAHFCDKEELLACIINELIEGMMKSMQESPSITDPCQNGYARPTHATIQLFTYVAEHAHYYKTMLNNQRVPQLAQRLSDTLYKFYLKEIENHPDREDPLNLNKGFFACYLTSAVIGFIYHWVVITDLKYSPEFIAKELTKIFTMKPYIPYLQPSTSC</sequence>
<name>A0A942T2L2_9BACI</name>
<dbReference type="SUPFAM" id="SSF46689">
    <property type="entry name" value="Homeodomain-like"/>
    <property type="match status" value="1"/>
</dbReference>
<dbReference type="InterPro" id="IPR050624">
    <property type="entry name" value="HTH-type_Tx_Regulator"/>
</dbReference>
<evidence type="ECO:0000313" key="6">
    <source>
        <dbReference type="EMBL" id="MBS4184053.1"/>
    </source>
</evidence>
<evidence type="ECO:0000259" key="5">
    <source>
        <dbReference type="PROSITE" id="PS50977"/>
    </source>
</evidence>
<dbReference type="EMBL" id="JAGYPE010000004">
    <property type="protein sequence ID" value="MBS4184053.1"/>
    <property type="molecule type" value="Genomic_DNA"/>
</dbReference>
<feature type="domain" description="HTH tetR-type" evidence="5">
    <location>
        <begin position="12"/>
        <end position="72"/>
    </location>
</feature>
<dbReference type="InterPro" id="IPR039532">
    <property type="entry name" value="TetR_C_Firmicutes"/>
</dbReference>
<keyword evidence="8" id="KW-1185">Reference proteome</keyword>
<feature type="DNA-binding region" description="H-T-H motif" evidence="3">
    <location>
        <begin position="35"/>
        <end position="54"/>
    </location>
</feature>
<dbReference type="Proteomes" id="UP000677265">
    <property type="component" value="Unassembled WGS sequence"/>
</dbReference>
<dbReference type="PROSITE" id="PS50977">
    <property type="entry name" value="HTH_TETR_2"/>
    <property type="match status" value="1"/>
</dbReference>
<comment type="caution">
    <text evidence="6">The sequence shown here is derived from an EMBL/GenBank/DDBJ whole genome shotgun (WGS) entry which is preliminary data.</text>
</comment>
<reference evidence="6" key="1">
    <citation type="submission" date="2021-05" db="EMBL/GenBank/DDBJ databases">
        <title>Novel Bacillus species.</title>
        <authorList>
            <person name="Liu G."/>
        </authorList>
    </citation>
    <scope>NUCLEOTIDE SEQUENCE</scope>
    <source>
        <strain evidence="6 8">FJAT-50051</strain>
    </source>
</reference>
<evidence type="ECO:0000256" key="1">
    <source>
        <dbReference type="ARBA" id="ARBA00022491"/>
    </source>
</evidence>
<dbReference type="PANTHER" id="PTHR43479">
    <property type="entry name" value="ACREF/ENVCD OPERON REPRESSOR-RELATED"/>
    <property type="match status" value="1"/>
</dbReference>
<proteinExistence type="predicted"/>
<dbReference type="Gene3D" id="1.10.357.10">
    <property type="entry name" value="Tetracycline Repressor, domain 2"/>
    <property type="match status" value="1"/>
</dbReference>
<evidence type="ECO:0000256" key="3">
    <source>
        <dbReference type="PROSITE-ProRule" id="PRU00335"/>
    </source>
</evidence>
<keyword evidence="4" id="KW-0812">Transmembrane</keyword>
<dbReference type="RefSeq" id="WP_213143968.1">
    <property type="nucleotide sequence ID" value="NZ_JAGYPE020000033.1"/>
</dbReference>
<evidence type="ECO:0000256" key="4">
    <source>
        <dbReference type="SAM" id="Phobius"/>
    </source>
</evidence>
<evidence type="ECO:0000256" key="2">
    <source>
        <dbReference type="ARBA" id="ARBA00023125"/>
    </source>
</evidence>
<dbReference type="InterPro" id="IPR001647">
    <property type="entry name" value="HTH_TetR"/>
</dbReference>
<evidence type="ECO:0000313" key="8">
    <source>
        <dbReference type="Proteomes" id="UP000677265"/>
    </source>
</evidence>
<organism evidence="6">
    <name type="scientific">Neobacillus citreus</name>
    <dbReference type="NCBI Taxonomy" id="2833578"/>
    <lineage>
        <taxon>Bacteria</taxon>
        <taxon>Bacillati</taxon>
        <taxon>Bacillota</taxon>
        <taxon>Bacilli</taxon>
        <taxon>Bacillales</taxon>
        <taxon>Bacillaceae</taxon>
        <taxon>Neobacillus</taxon>
    </lineage>
</organism>
<dbReference type="EMBL" id="JAGYPE020000033">
    <property type="protein sequence ID" value="MCH6267285.1"/>
    <property type="molecule type" value="Genomic_DNA"/>
</dbReference>
<keyword evidence="4" id="KW-0472">Membrane</keyword>
<gene>
    <name evidence="7" type="ORF">KHB02_017335</name>
    <name evidence="6" type="ORF">KHB02_21915</name>
</gene>
<keyword evidence="1" id="KW-0678">Repressor</keyword>
<dbReference type="InterPro" id="IPR009057">
    <property type="entry name" value="Homeodomain-like_sf"/>
</dbReference>
<dbReference type="Pfam" id="PF14278">
    <property type="entry name" value="TetR_C_8"/>
    <property type="match status" value="1"/>
</dbReference>
<dbReference type="Pfam" id="PF00440">
    <property type="entry name" value="TetR_N"/>
    <property type="match status" value="1"/>
</dbReference>
<dbReference type="PANTHER" id="PTHR43479:SF7">
    <property type="entry name" value="TETR-FAMILY TRANSCRIPTIONAL REGULATOR"/>
    <property type="match status" value="1"/>
</dbReference>
<dbReference type="GO" id="GO:0003677">
    <property type="term" value="F:DNA binding"/>
    <property type="evidence" value="ECO:0007669"/>
    <property type="project" value="UniProtKB-UniRule"/>
</dbReference>
<keyword evidence="2 3" id="KW-0238">DNA-binding</keyword>
<protein>
    <submittedName>
        <fullName evidence="6">TetR/AcrR family transcriptional regulator</fullName>
    </submittedName>
</protein>
<evidence type="ECO:0000313" key="7">
    <source>
        <dbReference type="EMBL" id="MCH6267285.1"/>
    </source>
</evidence>
<dbReference type="AlphaFoldDB" id="A0A942T2L2"/>
<keyword evidence="4" id="KW-1133">Transmembrane helix</keyword>